<keyword evidence="3" id="KW-1185">Reference proteome</keyword>
<feature type="region of interest" description="Disordered" evidence="1">
    <location>
        <begin position="1"/>
        <end position="31"/>
    </location>
</feature>
<gene>
    <name evidence="2" type="ORF">PBY51_007997</name>
</gene>
<evidence type="ECO:0000313" key="2">
    <source>
        <dbReference type="EMBL" id="KAK5856397.1"/>
    </source>
</evidence>
<dbReference type="AlphaFoldDB" id="A0AAN7X7H0"/>
<evidence type="ECO:0000256" key="1">
    <source>
        <dbReference type="SAM" id="MobiDB-lite"/>
    </source>
</evidence>
<reference evidence="2 3" key="2">
    <citation type="journal article" date="2023" name="Mol. Biol. Evol.">
        <title>Genomics of Secondarily Temperate Adaptation in the Only Non-Antarctic Icefish.</title>
        <authorList>
            <person name="Rivera-Colon A.G."/>
            <person name="Rayamajhi N."/>
            <person name="Minhas B.F."/>
            <person name="Madrigal G."/>
            <person name="Bilyk K.T."/>
            <person name="Yoon V."/>
            <person name="Hune M."/>
            <person name="Gregory S."/>
            <person name="Cheng C.H.C."/>
            <person name="Catchen J.M."/>
        </authorList>
    </citation>
    <scope>NUCLEOTIDE SEQUENCE [LARGE SCALE GENOMIC DNA]</scope>
    <source>
        <strain evidence="2">JMC-PN-2008</strain>
    </source>
</reference>
<comment type="caution">
    <text evidence="2">The sequence shown here is derived from an EMBL/GenBank/DDBJ whole genome shotgun (WGS) entry which is preliminary data.</text>
</comment>
<reference evidence="2 3" key="1">
    <citation type="journal article" date="2023" name="Genes (Basel)">
        <title>Chromosome-Level Genome Assembly and Circadian Gene Repertoire of the Patagonia Blennie Eleginops maclovinus-The Closest Ancestral Proxy of Antarctic Cryonotothenioids.</title>
        <authorList>
            <person name="Cheng C.C."/>
            <person name="Rivera-Colon A.G."/>
            <person name="Minhas B.F."/>
            <person name="Wilson L."/>
            <person name="Rayamajhi N."/>
            <person name="Vargas-Chacoff L."/>
            <person name="Catchen J.M."/>
        </authorList>
    </citation>
    <scope>NUCLEOTIDE SEQUENCE [LARGE SCALE GENOMIC DNA]</scope>
    <source>
        <strain evidence="2">JMC-PN-2008</strain>
    </source>
</reference>
<proteinExistence type="predicted"/>
<dbReference type="EMBL" id="JAUZQC010000017">
    <property type="protein sequence ID" value="KAK5856397.1"/>
    <property type="molecule type" value="Genomic_DNA"/>
</dbReference>
<protein>
    <submittedName>
        <fullName evidence="2">Uncharacterized protein</fullName>
    </submittedName>
</protein>
<organism evidence="2 3">
    <name type="scientific">Eleginops maclovinus</name>
    <name type="common">Patagonian blennie</name>
    <name type="synonym">Eleginus maclovinus</name>
    <dbReference type="NCBI Taxonomy" id="56733"/>
    <lineage>
        <taxon>Eukaryota</taxon>
        <taxon>Metazoa</taxon>
        <taxon>Chordata</taxon>
        <taxon>Craniata</taxon>
        <taxon>Vertebrata</taxon>
        <taxon>Euteleostomi</taxon>
        <taxon>Actinopterygii</taxon>
        <taxon>Neopterygii</taxon>
        <taxon>Teleostei</taxon>
        <taxon>Neoteleostei</taxon>
        <taxon>Acanthomorphata</taxon>
        <taxon>Eupercaria</taxon>
        <taxon>Perciformes</taxon>
        <taxon>Notothenioidei</taxon>
        <taxon>Eleginopidae</taxon>
        <taxon>Eleginops</taxon>
    </lineage>
</organism>
<sequence>MTQHALGSDGKPSDAPSHKDSGRGAGKAGIPGYSVVYTGLIRDYGGEREGWEGKGGSDVDGSDSKQC</sequence>
<accession>A0AAN7X7H0</accession>
<evidence type="ECO:0000313" key="3">
    <source>
        <dbReference type="Proteomes" id="UP001346869"/>
    </source>
</evidence>
<feature type="region of interest" description="Disordered" evidence="1">
    <location>
        <begin position="45"/>
        <end position="67"/>
    </location>
</feature>
<name>A0AAN7X7H0_ELEMC</name>
<dbReference type="Proteomes" id="UP001346869">
    <property type="component" value="Unassembled WGS sequence"/>
</dbReference>